<dbReference type="InterPro" id="IPR029058">
    <property type="entry name" value="AB_hydrolase_fold"/>
</dbReference>
<name>D0LTJ2_HALO1</name>
<dbReference type="Proteomes" id="UP000001880">
    <property type="component" value="Chromosome"/>
</dbReference>
<protein>
    <recommendedName>
        <fullName evidence="3">DUF3089 domain-containing protein</fullName>
    </recommendedName>
</protein>
<organism evidence="1 2">
    <name type="scientific">Haliangium ochraceum (strain DSM 14365 / JCM 11303 / SMP-2)</name>
    <dbReference type="NCBI Taxonomy" id="502025"/>
    <lineage>
        <taxon>Bacteria</taxon>
        <taxon>Pseudomonadati</taxon>
        <taxon>Myxococcota</taxon>
        <taxon>Polyangia</taxon>
        <taxon>Haliangiales</taxon>
        <taxon>Kofleriaceae</taxon>
        <taxon>Haliangium</taxon>
    </lineage>
</organism>
<dbReference type="AlphaFoldDB" id="D0LTJ2"/>
<dbReference type="Pfam" id="PF11288">
    <property type="entry name" value="DUF3089"/>
    <property type="match status" value="1"/>
</dbReference>
<dbReference type="InterPro" id="IPR021440">
    <property type="entry name" value="DUF3089"/>
</dbReference>
<dbReference type="HOGENOM" id="CLU_054175_0_0_7"/>
<dbReference type="ESTHER" id="halo1-d0ltj2">
    <property type="family name" value="Duf_3089"/>
</dbReference>
<evidence type="ECO:0000313" key="2">
    <source>
        <dbReference type="Proteomes" id="UP000001880"/>
    </source>
</evidence>
<dbReference type="KEGG" id="hoh:Hoch_1330"/>
<sequence length="378" mass="40992">MARPRPRPKTWARLAGGALVLLAVATLLLAWNLGAVVRWSMTPKLGFAAQTPPPAPDYADPAAWSALPERRDLADRTPAGIAALDPANAVADVFYIHPTSYVGDRWNAPVDDSALNDATDRVATGIQAAAFNGCCAVYAPRYRQANGSAFFDPSDDGDRAIALAYSDVRRAFEAFLARRGRERPLVLAAHSQGSVIAERLLYERIADTELRDRMVAAYLIGGRVTEAGLREQAPDIAPCRAPQDTGCVIAWNARGPGFVATAFELHRPDGRTRLCTNPLSWRTDDLAAPASSNLGAVFLDSDEHAVRPDFADAQCIDGALRVTQLGDVPRDIPSRILDHLLGAGNYHPIEYQLFFMNLRQNAALRVSASVLPRDAEMQ</sequence>
<dbReference type="eggNOG" id="COG2267">
    <property type="taxonomic scope" value="Bacteria"/>
</dbReference>
<dbReference type="SUPFAM" id="SSF53474">
    <property type="entry name" value="alpha/beta-Hydrolases"/>
    <property type="match status" value="1"/>
</dbReference>
<proteinExistence type="predicted"/>
<dbReference type="EMBL" id="CP001804">
    <property type="protein sequence ID" value="ACY13887.1"/>
    <property type="molecule type" value="Genomic_DNA"/>
</dbReference>
<gene>
    <name evidence="1" type="ordered locus">Hoch_1330</name>
</gene>
<accession>D0LTJ2</accession>
<keyword evidence="2" id="KW-1185">Reference proteome</keyword>
<evidence type="ECO:0000313" key="1">
    <source>
        <dbReference type="EMBL" id="ACY13887.1"/>
    </source>
</evidence>
<reference evidence="1 2" key="1">
    <citation type="journal article" date="2010" name="Stand. Genomic Sci.">
        <title>Complete genome sequence of Haliangium ochraceum type strain (SMP-2).</title>
        <authorList>
            <consortium name="US DOE Joint Genome Institute (JGI-PGF)"/>
            <person name="Ivanova N."/>
            <person name="Daum C."/>
            <person name="Lang E."/>
            <person name="Abt B."/>
            <person name="Kopitz M."/>
            <person name="Saunders E."/>
            <person name="Lapidus A."/>
            <person name="Lucas S."/>
            <person name="Glavina Del Rio T."/>
            <person name="Nolan M."/>
            <person name="Tice H."/>
            <person name="Copeland A."/>
            <person name="Cheng J.F."/>
            <person name="Chen F."/>
            <person name="Bruce D."/>
            <person name="Goodwin L."/>
            <person name="Pitluck S."/>
            <person name="Mavromatis K."/>
            <person name="Pati A."/>
            <person name="Mikhailova N."/>
            <person name="Chen A."/>
            <person name="Palaniappan K."/>
            <person name="Land M."/>
            <person name="Hauser L."/>
            <person name="Chang Y.J."/>
            <person name="Jeffries C.D."/>
            <person name="Detter J.C."/>
            <person name="Brettin T."/>
            <person name="Rohde M."/>
            <person name="Goker M."/>
            <person name="Bristow J."/>
            <person name="Markowitz V."/>
            <person name="Eisen J.A."/>
            <person name="Hugenholtz P."/>
            <person name="Kyrpides N.C."/>
            <person name="Klenk H.P."/>
        </authorList>
    </citation>
    <scope>NUCLEOTIDE SEQUENCE [LARGE SCALE GENOMIC DNA]</scope>
    <source>
        <strain evidence="2">DSM 14365 / CIP 107738 / JCM 11303 / AJ 13395 / SMP-2</strain>
    </source>
</reference>
<evidence type="ECO:0008006" key="3">
    <source>
        <dbReference type="Google" id="ProtNLM"/>
    </source>
</evidence>
<dbReference type="STRING" id="502025.Hoch_1330"/>